<evidence type="ECO:0008006" key="4">
    <source>
        <dbReference type="Google" id="ProtNLM"/>
    </source>
</evidence>
<dbReference type="OrthoDB" id="1921868at2759"/>
<dbReference type="Proteomes" id="UP000604825">
    <property type="component" value="Unassembled WGS sequence"/>
</dbReference>
<protein>
    <recommendedName>
        <fullName evidence="4">Thiol-disulfide oxidoreductase DCC</fullName>
    </recommendedName>
</protein>
<feature type="compositionally biased region" description="Basic and acidic residues" evidence="1">
    <location>
        <begin position="75"/>
        <end position="87"/>
    </location>
</feature>
<evidence type="ECO:0000313" key="3">
    <source>
        <dbReference type="Proteomes" id="UP000604825"/>
    </source>
</evidence>
<dbReference type="InterPro" id="IPR052927">
    <property type="entry name" value="DCC_oxidoreductase"/>
</dbReference>
<organism evidence="2 3">
    <name type="scientific">Miscanthus lutarioriparius</name>
    <dbReference type="NCBI Taxonomy" id="422564"/>
    <lineage>
        <taxon>Eukaryota</taxon>
        <taxon>Viridiplantae</taxon>
        <taxon>Streptophyta</taxon>
        <taxon>Embryophyta</taxon>
        <taxon>Tracheophyta</taxon>
        <taxon>Spermatophyta</taxon>
        <taxon>Magnoliopsida</taxon>
        <taxon>Liliopsida</taxon>
        <taxon>Poales</taxon>
        <taxon>Poaceae</taxon>
        <taxon>PACMAD clade</taxon>
        <taxon>Panicoideae</taxon>
        <taxon>Andropogonodae</taxon>
        <taxon>Andropogoneae</taxon>
        <taxon>Saccharinae</taxon>
        <taxon>Miscanthus</taxon>
    </lineage>
</organism>
<name>A0A811S7U6_9POAL</name>
<dbReference type="GO" id="GO:0015035">
    <property type="term" value="F:protein-disulfide reductase activity"/>
    <property type="evidence" value="ECO:0007669"/>
    <property type="project" value="InterPro"/>
</dbReference>
<evidence type="ECO:0000256" key="1">
    <source>
        <dbReference type="SAM" id="MobiDB-lite"/>
    </source>
</evidence>
<feature type="region of interest" description="Disordered" evidence="1">
    <location>
        <begin position="67"/>
        <end position="120"/>
    </location>
</feature>
<dbReference type="Pfam" id="PF04134">
    <property type="entry name" value="DCC1-like"/>
    <property type="match status" value="1"/>
</dbReference>
<accession>A0A811S7U6</accession>
<feature type="compositionally biased region" description="Low complexity" evidence="1">
    <location>
        <begin position="90"/>
        <end position="113"/>
    </location>
</feature>
<comment type="caution">
    <text evidence="2">The sequence shown here is derived from an EMBL/GenBank/DDBJ whole genome shotgun (WGS) entry which is preliminary data.</text>
</comment>
<sequence>MGNGTILYLEDFENRRPCAVAQAARPKDGPARWDADVGRVDGTRAKELRLDATPGANPSVNFATLVQLEPPPRLAVRDKGKRGEKCSPEPSSAASGPASRRPSRASAASAAAADDLVIDEDPPRAASTSAVATATTVAATVPTVLQPRVLIYDGVCHLCHRGVKWVIRADKHAKIRFCCVQSKAAEPYLRLVGTDREDVLRRVLFVEGPEAYYEGSTAALKVAWYLPLPYSVLSSLLIVPTPLRDAVYDYIAKNRYDWFDKDDECIVTKDKEILERFIDREEMLGGGPSNSFF</sequence>
<dbReference type="EMBL" id="CAJGYO010000018">
    <property type="protein sequence ID" value="CAD6337104.1"/>
    <property type="molecule type" value="Genomic_DNA"/>
</dbReference>
<dbReference type="PANTHER" id="PTHR33639:SF1">
    <property type="entry name" value="T23E23.25"/>
    <property type="match status" value="1"/>
</dbReference>
<dbReference type="AlphaFoldDB" id="A0A811S7U6"/>
<dbReference type="PANTHER" id="PTHR33639">
    <property type="entry name" value="THIOL-DISULFIDE OXIDOREDUCTASE DCC"/>
    <property type="match status" value="1"/>
</dbReference>
<proteinExistence type="predicted"/>
<keyword evidence="3" id="KW-1185">Reference proteome</keyword>
<gene>
    <name evidence="2" type="ORF">NCGR_LOCUS61202</name>
</gene>
<reference evidence="2" key="1">
    <citation type="submission" date="2020-10" db="EMBL/GenBank/DDBJ databases">
        <authorList>
            <person name="Han B."/>
            <person name="Lu T."/>
            <person name="Zhao Q."/>
            <person name="Huang X."/>
            <person name="Zhao Y."/>
        </authorList>
    </citation>
    <scope>NUCLEOTIDE SEQUENCE</scope>
</reference>
<evidence type="ECO:0000313" key="2">
    <source>
        <dbReference type="EMBL" id="CAD6337104.1"/>
    </source>
</evidence>
<dbReference type="InterPro" id="IPR007263">
    <property type="entry name" value="DCC1-like"/>
</dbReference>